<keyword evidence="1" id="KW-1133">Transmembrane helix</keyword>
<dbReference type="EMBL" id="MFJB01000078">
    <property type="protein sequence ID" value="OGF98937.1"/>
    <property type="molecule type" value="Genomic_DNA"/>
</dbReference>
<proteinExistence type="predicted"/>
<reference evidence="3 4" key="1">
    <citation type="journal article" date="2016" name="Nat. Commun.">
        <title>Thousands of microbial genomes shed light on interconnected biogeochemical processes in an aquifer system.</title>
        <authorList>
            <person name="Anantharaman K."/>
            <person name="Brown C.T."/>
            <person name="Hug L.A."/>
            <person name="Sharon I."/>
            <person name="Castelle C.J."/>
            <person name="Probst A.J."/>
            <person name="Thomas B.C."/>
            <person name="Singh A."/>
            <person name="Wilkins M.J."/>
            <person name="Karaoz U."/>
            <person name="Brodie E.L."/>
            <person name="Williams K.H."/>
            <person name="Hubbard S.S."/>
            <person name="Banfield J.F."/>
        </authorList>
    </citation>
    <scope>NUCLEOTIDE SEQUENCE [LARGE SCALE GENOMIC DNA]</scope>
</reference>
<name>A0A1F5YFI2_9BACT</name>
<accession>A0A1F5YFI2</accession>
<feature type="domain" description="LytR/CpsA/Psr regulator C-terminal" evidence="2">
    <location>
        <begin position="243"/>
        <end position="331"/>
    </location>
</feature>
<keyword evidence="1" id="KW-0472">Membrane</keyword>
<evidence type="ECO:0000259" key="2">
    <source>
        <dbReference type="Pfam" id="PF13399"/>
    </source>
</evidence>
<keyword evidence="1" id="KW-0812">Transmembrane</keyword>
<feature type="transmembrane region" description="Helical" evidence="1">
    <location>
        <begin position="12"/>
        <end position="32"/>
    </location>
</feature>
<dbReference type="InterPro" id="IPR027381">
    <property type="entry name" value="LytR/CpsA/Psr_C"/>
</dbReference>
<dbReference type="Proteomes" id="UP000177396">
    <property type="component" value="Unassembled WGS sequence"/>
</dbReference>
<evidence type="ECO:0000313" key="3">
    <source>
        <dbReference type="EMBL" id="OGF98937.1"/>
    </source>
</evidence>
<comment type="caution">
    <text evidence="3">The sequence shown here is derived from an EMBL/GenBank/DDBJ whole genome shotgun (WGS) entry which is preliminary data.</text>
</comment>
<dbReference type="Pfam" id="PF13399">
    <property type="entry name" value="LytR_C"/>
    <property type="match status" value="1"/>
</dbReference>
<gene>
    <name evidence="3" type="ORF">A2153_03420</name>
</gene>
<organism evidence="3 4">
    <name type="scientific">Candidatus Gottesmanbacteria bacterium RBG_16_38_7b</name>
    <dbReference type="NCBI Taxonomy" id="1798372"/>
    <lineage>
        <taxon>Bacteria</taxon>
        <taxon>Candidatus Gottesmaniibacteriota</taxon>
    </lineage>
</organism>
<sequence>MRRKTSRKKIILWRISILIIAFNISLVIFLSFKNGWDGVNRFTIVLQNIDKRNKATDYGLAVISVEPKMHQGVYLYLKPNFLMEAPYGYKTYPLYSIYKLGDLDTLRGGGKLLKKAVESTIGIKTDRYLLFKNKEAIKLPDTREKLSEFKRDNFRLITGLPFIKTMITAGIVTDMSFWERLRFFWAVRNLRLDQMMYLDPTESAAGRKEELPDRTQIYTLDWELYDNFILNDFQDIRIREENFTIEVQNASGGEKIARQFARILNHMGAHVVFTTTAIETNKNYCQIKFYNAKARQSIIAQILKKDYNCREDNQNINQSAADIKVVIGEGFLK</sequence>
<protein>
    <recommendedName>
        <fullName evidence="2">LytR/CpsA/Psr regulator C-terminal domain-containing protein</fullName>
    </recommendedName>
</protein>
<evidence type="ECO:0000256" key="1">
    <source>
        <dbReference type="SAM" id="Phobius"/>
    </source>
</evidence>
<dbReference type="AlphaFoldDB" id="A0A1F5YFI2"/>
<evidence type="ECO:0000313" key="4">
    <source>
        <dbReference type="Proteomes" id="UP000177396"/>
    </source>
</evidence>